<sequence>MRFRSSNTPCLDCWYWLGFRIRCGLLPDEPRLLELHWAQGRQLVEHGRLCPWKMSLTTLTLLLDTACDTALPWHWRSVCLDHAYRSLYALQHLAVDRDQQQSLNRARNRLATLRMQPSLSISELAEGNPYE</sequence>
<evidence type="ECO:0000313" key="2">
    <source>
        <dbReference type="Proteomes" id="UP000243378"/>
    </source>
</evidence>
<dbReference type="EMBL" id="FNBM01000002">
    <property type="protein sequence ID" value="SDF36311.1"/>
    <property type="molecule type" value="Genomic_DNA"/>
</dbReference>
<organism evidence="1 2">
    <name type="scientific">Phytopseudomonas seleniipraecipitans</name>
    <dbReference type="NCBI Taxonomy" id="640205"/>
    <lineage>
        <taxon>Bacteria</taxon>
        <taxon>Pseudomonadati</taxon>
        <taxon>Pseudomonadota</taxon>
        <taxon>Gammaproteobacteria</taxon>
        <taxon>Pseudomonadales</taxon>
        <taxon>Pseudomonadaceae</taxon>
        <taxon>Phytopseudomonas</taxon>
    </lineage>
</organism>
<dbReference type="STRING" id="640205.SAMN05216381_1497"/>
<dbReference type="Proteomes" id="UP000243378">
    <property type="component" value="Unassembled WGS sequence"/>
</dbReference>
<protein>
    <recommendedName>
        <fullName evidence="3">FagA protein</fullName>
    </recommendedName>
</protein>
<gene>
    <name evidence="1" type="ORF">SAMN05216381_1497</name>
</gene>
<evidence type="ECO:0000313" key="1">
    <source>
        <dbReference type="EMBL" id="SDF36311.1"/>
    </source>
</evidence>
<dbReference type="AlphaFoldDB" id="A0A1G7KGU9"/>
<reference evidence="1 2" key="1">
    <citation type="submission" date="2016-10" db="EMBL/GenBank/DDBJ databases">
        <authorList>
            <person name="de Groot N.N."/>
        </authorList>
    </citation>
    <scope>NUCLEOTIDE SEQUENCE [LARGE SCALE GENOMIC DNA]</scope>
    <source>
        <strain evidence="1 2">LMG 25475</strain>
    </source>
</reference>
<name>A0A1G7KGU9_9GAMM</name>
<evidence type="ECO:0008006" key="3">
    <source>
        <dbReference type="Google" id="ProtNLM"/>
    </source>
</evidence>
<dbReference type="RefSeq" id="WP_208597284.1">
    <property type="nucleotide sequence ID" value="NZ_FNBM01000002.1"/>
</dbReference>
<proteinExistence type="predicted"/>
<accession>A0A1G7KGU9</accession>